<evidence type="ECO:0000313" key="1">
    <source>
        <dbReference type="EMBL" id="CAG7903712.1"/>
    </source>
</evidence>
<sequence>VFREVEACTDPPSPALAFGKGVSFRLAFAGFWLRRAEACKALRCRLETRCCLGKVY</sequence>
<dbReference type="Gramene" id="A07p33560.2_BraZ1">
    <property type="protein sequence ID" value="A07p33560.2_BraZ1.CDS.1"/>
    <property type="gene ID" value="A07g33560.2_BraZ1"/>
</dbReference>
<gene>
    <name evidence="1" type="ORF">BRAPAZ1V2_A07P33560.2</name>
</gene>
<proteinExistence type="predicted"/>
<accession>A0A8D9M9D7</accession>
<feature type="non-terminal residue" evidence="1">
    <location>
        <position position="1"/>
    </location>
</feature>
<reference evidence="1 2" key="1">
    <citation type="submission" date="2021-07" db="EMBL/GenBank/DDBJ databases">
        <authorList>
            <consortium name="Genoscope - CEA"/>
            <person name="William W."/>
        </authorList>
    </citation>
    <scope>NUCLEOTIDE SEQUENCE [LARGE SCALE GENOMIC DNA]</scope>
</reference>
<dbReference type="Proteomes" id="UP000694005">
    <property type="component" value="Chromosome A07"/>
</dbReference>
<name>A0A8D9M9D7_BRACM</name>
<dbReference type="EMBL" id="LS974623">
    <property type="protein sequence ID" value="CAG7903712.1"/>
    <property type="molecule type" value="Genomic_DNA"/>
</dbReference>
<dbReference type="AlphaFoldDB" id="A0A8D9M9D7"/>
<feature type="non-terminal residue" evidence="1">
    <location>
        <position position="56"/>
    </location>
</feature>
<organism evidence="1 2">
    <name type="scientific">Brassica campestris</name>
    <name type="common">Field mustard</name>
    <dbReference type="NCBI Taxonomy" id="3711"/>
    <lineage>
        <taxon>Eukaryota</taxon>
        <taxon>Viridiplantae</taxon>
        <taxon>Streptophyta</taxon>
        <taxon>Embryophyta</taxon>
        <taxon>Tracheophyta</taxon>
        <taxon>Spermatophyta</taxon>
        <taxon>Magnoliopsida</taxon>
        <taxon>eudicotyledons</taxon>
        <taxon>Gunneridae</taxon>
        <taxon>Pentapetalae</taxon>
        <taxon>rosids</taxon>
        <taxon>malvids</taxon>
        <taxon>Brassicales</taxon>
        <taxon>Brassicaceae</taxon>
        <taxon>Brassiceae</taxon>
        <taxon>Brassica</taxon>
    </lineage>
</organism>
<protein>
    <submittedName>
        <fullName evidence="1">Uncharacterized protein</fullName>
    </submittedName>
</protein>
<evidence type="ECO:0000313" key="2">
    <source>
        <dbReference type="Proteomes" id="UP000694005"/>
    </source>
</evidence>